<reference evidence="1 2" key="1">
    <citation type="submission" date="2020-08" db="EMBL/GenBank/DDBJ databases">
        <title>Genomic Encyclopedia of Type Strains, Phase IV (KMG-IV): sequencing the most valuable type-strain genomes for metagenomic binning, comparative biology and taxonomic classification.</title>
        <authorList>
            <person name="Goeker M."/>
        </authorList>
    </citation>
    <scope>NUCLEOTIDE SEQUENCE [LARGE SCALE GENOMIC DNA]</scope>
    <source>
        <strain evidence="1 2">DSM 26287</strain>
    </source>
</reference>
<accession>A0A7X0TV42</accession>
<protein>
    <submittedName>
        <fullName evidence="1">Uncharacterized protein</fullName>
    </submittedName>
</protein>
<dbReference type="EMBL" id="JACHHU010000036">
    <property type="protein sequence ID" value="MBB6544784.1"/>
    <property type="molecule type" value="Genomic_DNA"/>
</dbReference>
<proteinExistence type="predicted"/>
<dbReference type="Proteomes" id="UP000537141">
    <property type="component" value="Unassembled WGS sequence"/>
</dbReference>
<sequence>MKDKVNKYNELMSMMLRDQQLAKFKSKNSIIEYTSKVLFVMRQIPIAIIESKPLDTSVYLEIDRLDPTYDPNVWGSWAMLLASSFDQALPMKSNWVEC</sequence>
<comment type="caution">
    <text evidence="1">The sequence shown here is derived from an EMBL/GenBank/DDBJ whole genome shotgun (WGS) entry which is preliminary data.</text>
</comment>
<evidence type="ECO:0000313" key="1">
    <source>
        <dbReference type="EMBL" id="MBB6544784.1"/>
    </source>
</evidence>
<keyword evidence="2" id="KW-1185">Reference proteome</keyword>
<gene>
    <name evidence="1" type="ORF">HNQ55_003317</name>
</gene>
<evidence type="ECO:0000313" key="2">
    <source>
        <dbReference type="Proteomes" id="UP000537141"/>
    </source>
</evidence>
<dbReference type="AlphaFoldDB" id="A0A7X0TV42"/>
<name>A0A7X0TV42_9GAMM</name>
<organism evidence="1 2">
    <name type="scientific">Thalassotalea piscium</name>
    <dbReference type="NCBI Taxonomy" id="1230533"/>
    <lineage>
        <taxon>Bacteria</taxon>
        <taxon>Pseudomonadati</taxon>
        <taxon>Pseudomonadota</taxon>
        <taxon>Gammaproteobacteria</taxon>
        <taxon>Alteromonadales</taxon>
        <taxon>Colwelliaceae</taxon>
        <taxon>Thalassotalea</taxon>
    </lineage>
</organism>
<dbReference type="RefSeq" id="WP_184426211.1">
    <property type="nucleotide sequence ID" value="NZ_BAABLB010000034.1"/>
</dbReference>